<accession>A0A8H5BTE0</accession>
<dbReference type="CDD" id="cd00882">
    <property type="entry name" value="Ras_like_GTPase"/>
    <property type="match status" value="1"/>
</dbReference>
<evidence type="ECO:0008006" key="3">
    <source>
        <dbReference type="Google" id="ProtNLM"/>
    </source>
</evidence>
<dbReference type="Gene3D" id="3.40.50.300">
    <property type="entry name" value="P-loop containing nucleotide triphosphate hydrolases"/>
    <property type="match status" value="1"/>
</dbReference>
<dbReference type="EMBL" id="JAACJM010000375">
    <property type="protein sequence ID" value="KAF5328012.1"/>
    <property type="molecule type" value="Genomic_DNA"/>
</dbReference>
<keyword evidence="2" id="KW-1185">Reference proteome</keyword>
<dbReference type="Proteomes" id="UP000559256">
    <property type="component" value="Unassembled WGS sequence"/>
</dbReference>
<evidence type="ECO:0000313" key="1">
    <source>
        <dbReference type="EMBL" id="KAF5328012.1"/>
    </source>
</evidence>
<dbReference type="OrthoDB" id="391988at2759"/>
<dbReference type="InterPro" id="IPR027417">
    <property type="entry name" value="P-loop_NTPase"/>
</dbReference>
<name>A0A8H5BTE0_9AGAR</name>
<dbReference type="SUPFAM" id="SSF52540">
    <property type="entry name" value="P-loop containing nucleoside triphosphate hydrolases"/>
    <property type="match status" value="1"/>
</dbReference>
<organism evidence="1 2">
    <name type="scientific">Tetrapyrgos nigripes</name>
    <dbReference type="NCBI Taxonomy" id="182062"/>
    <lineage>
        <taxon>Eukaryota</taxon>
        <taxon>Fungi</taxon>
        <taxon>Dikarya</taxon>
        <taxon>Basidiomycota</taxon>
        <taxon>Agaricomycotina</taxon>
        <taxon>Agaricomycetes</taxon>
        <taxon>Agaricomycetidae</taxon>
        <taxon>Agaricales</taxon>
        <taxon>Marasmiineae</taxon>
        <taxon>Marasmiaceae</taxon>
        <taxon>Tetrapyrgos</taxon>
    </lineage>
</organism>
<proteinExistence type="predicted"/>
<evidence type="ECO:0000313" key="2">
    <source>
        <dbReference type="Proteomes" id="UP000559256"/>
    </source>
</evidence>
<dbReference type="AlphaFoldDB" id="A0A8H5BTE0"/>
<protein>
    <recommendedName>
        <fullName evidence="3">G domain-containing protein</fullName>
    </recommendedName>
</protein>
<gene>
    <name evidence="1" type="ORF">D9758_017694</name>
</gene>
<comment type="caution">
    <text evidence="1">The sequence shown here is derived from an EMBL/GenBank/DDBJ whole genome shotgun (WGS) entry which is preliminary data.</text>
</comment>
<sequence>MAQSLTPTVQEITKESERIAVQNPNSRRRQGTVLLTFQSFICLRSPEQTQTGAGKTTLIKKAFNVETLQSSHNRVGISNIEEEIISKENDRFVIHDSQGYEPGDTTKFEELERFIGQRSGDAKPSDKIHIIWLCIATPYAGGRVLETGTESLLKSVPKDIAMVVVFTKYDELVDSKEMEIYDNDPDIDDEALNESSREKAAADFEVFCVEPLKRFTSRTPGSSMPPYAKVSTRKNYEHMLSELVRTTEKQITLSMGPAREAEEPTEEVSGVMESPPALLAMAQMVDTDTKIALVIRVGKQKYWRGLASSTHFPGLGLRACLSVLHKDIVIPWNINDPEKLLLSDEFESSKSIGLAGSIAGVSGAVAGPVAPIVAPTVFVGVLFAHWVYETYKSTPDTKIIEEYQKSSLYSTLSNEINQFIRKTKMFQYGTKDHVLEKLEELISLKYPAGQ</sequence>
<reference evidence="1 2" key="1">
    <citation type="journal article" date="2020" name="ISME J.">
        <title>Uncovering the hidden diversity of litter-decomposition mechanisms in mushroom-forming fungi.</title>
        <authorList>
            <person name="Floudas D."/>
            <person name="Bentzer J."/>
            <person name="Ahren D."/>
            <person name="Johansson T."/>
            <person name="Persson P."/>
            <person name="Tunlid A."/>
        </authorList>
    </citation>
    <scope>NUCLEOTIDE SEQUENCE [LARGE SCALE GENOMIC DNA]</scope>
    <source>
        <strain evidence="1 2">CBS 291.85</strain>
    </source>
</reference>